<keyword evidence="3" id="KW-1185">Reference proteome</keyword>
<dbReference type="EMBL" id="BRXX01000213">
    <property type="protein sequence ID" value="GMH98219.1"/>
    <property type="molecule type" value="Genomic_DNA"/>
</dbReference>
<name>A0A9W7BWU4_9STRA</name>
<organism evidence="2 3">
    <name type="scientific">Triparma verrucosa</name>
    <dbReference type="NCBI Taxonomy" id="1606542"/>
    <lineage>
        <taxon>Eukaryota</taxon>
        <taxon>Sar</taxon>
        <taxon>Stramenopiles</taxon>
        <taxon>Ochrophyta</taxon>
        <taxon>Bolidophyceae</taxon>
        <taxon>Parmales</taxon>
        <taxon>Triparmaceae</taxon>
        <taxon>Triparma</taxon>
    </lineage>
</organism>
<evidence type="ECO:0000313" key="2">
    <source>
        <dbReference type="EMBL" id="GMH98219.1"/>
    </source>
</evidence>
<dbReference type="InterPro" id="IPR013087">
    <property type="entry name" value="Znf_C2H2_type"/>
</dbReference>
<evidence type="ECO:0000313" key="3">
    <source>
        <dbReference type="Proteomes" id="UP001165160"/>
    </source>
</evidence>
<evidence type="ECO:0000259" key="1">
    <source>
        <dbReference type="PROSITE" id="PS00028"/>
    </source>
</evidence>
<dbReference type="AlphaFoldDB" id="A0A9W7BWU4"/>
<feature type="domain" description="C2H2-type" evidence="1">
    <location>
        <begin position="436"/>
        <end position="457"/>
    </location>
</feature>
<gene>
    <name evidence="2" type="ORF">TrVE_jg14260</name>
</gene>
<reference evidence="3" key="1">
    <citation type="journal article" date="2023" name="Commun. Biol.">
        <title>Genome analysis of Parmales, the sister group of diatoms, reveals the evolutionary specialization of diatoms from phago-mixotrophs to photoautotrophs.</title>
        <authorList>
            <person name="Ban H."/>
            <person name="Sato S."/>
            <person name="Yoshikawa S."/>
            <person name="Yamada K."/>
            <person name="Nakamura Y."/>
            <person name="Ichinomiya M."/>
            <person name="Sato N."/>
            <person name="Blanc-Mathieu R."/>
            <person name="Endo H."/>
            <person name="Kuwata A."/>
            <person name="Ogata H."/>
        </authorList>
    </citation>
    <scope>NUCLEOTIDE SEQUENCE [LARGE SCALE GENOMIC DNA]</scope>
    <source>
        <strain evidence="3">NIES 3699</strain>
    </source>
</reference>
<proteinExistence type="predicted"/>
<dbReference type="Proteomes" id="UP001165160">
    <property type="component" value="Unassembled WGS sequence"/>
</dbReference>
<accession>A0A9W7BWU4</accession>
<dbReference type="PROSITE" id="PS00028">
    <property type="entry name" value="ZINC_FINGER_C2H2_1"/>
    <property type="match status" value="1"/>
</dbReference>
<protein>
    <recommendedName>
        <fullName evidence="1">C2H2-type domain-containing protein</fullName>
    </recommendedName>
</protein>
<sequence length="462" mass="51403">MKSAPSLLENQLFPDAKELTESFTMLSALQRFCPLPTSPPSPLPPPGSSAIIVIGDGQTPRTASLLSHIYSPTGVWCYSIDPIMSLTSSPTLSSDSPSTPGSNSPHSLGRTWGTIKNLLVHRGPIEELYINCETCTIIMMHAHVSIPQVLASLSSNIKRVHAVITCPCCDWGEKQVRFQGRYADVKGDDYGCWSDKREVRIWLNDDGTRRGFYNHLTVGEWDKKVYEEKGGVEKNWVRMLREQGRSWSLAKTAEEAWEVANGFYEKYPSHFGDTSNLPKLGAAADYPIMVSDGEKGVQRMYQFTGTVTSRARCLGRKLLFLTVILKGGIKLQVKVTDQVLTDELYPGAEEEGVRINSKLLDAALRGNLTVRVTGYPQAFKVGVGLLAIGLKIHIPKPSLEVIKSRMEHRRNTYGMWRKDAGFYTEEGGLRIETWRCGKCGKEVGDVGEYDQHLVTHHGITRV</sequence>
<comment type="caution">
    <text evidence="2">The sequence shown here is derived from an EMBL/GenBank/DDBJ whole genome shotgun (WGS) entry which is preliminary data.</text>
</comment>